<dbReference type="GO" id="GO:0008289">
    <property type="term" value="F:lipid binding"/>
    <property type="evidence" value="ECO:0007669"/>
    <property type="project" value="InterPro"/>
</dbReference>
<accession>A0A9K3CUV7</accession>
<evidence type="ECO:0000313" key="3">
    <source>
        <dbReference type="Proteomes" id="UP000265618"/>
    </source>
</evidence>
<evidence type="ECO:0000259" key="1">
    <source>
        <dbReference type="Pfam" id="PF01273"/>
    </source>
</evidence>
<organism evidence="2 3">
    <name type="scientific">Kipferlia bialata</name>
    <dbReference type="NCBI Taxonomy" id="797122"/>
    <lineage>
        <taxon>Eukaryota</taxon>
        <taxon>Metamonada</taxon>
        <taxon>Carpediemonas-like organisms</taxon>
        <taxon>Kipferlia</taxon>
    </lineage>
</organism>
<gene>
    <name evidence="2" type="ORF">KIPB_004137</name>
</gene>
<sequence length="101" mass="11002">MPLPDISGTFDLKVASLDYSLTSMVINEVTIDAFNLNPVPPDILDVSIQNAGFSMGFHWHFKEDGFPYVEDDGTGVASISSLSASGTLKTVMDRECGNWRT</sequence>
<dbReference type="Proteomes" id="UP000265618">
    <property type="component" value="Unassembled WGS sequence"/>
</dbReference>
<comment type="caution">
    <text evidence="2">The sequence shown here is derived from an EMBL/GenBank/DDBJ whole genome shotgun (WGS) entry which is preliminary data.</text>
</comment>
<evidence type="ECO:0000313" key="2">
    <source>
        <dbReference type="EMBL" id="GIQ82912.1"/>
    </source>
</evidence>
<dbReference type="Gene3D" id="3.15.10.10">
    <property type="entry name" value="Bactericidal permeability-increasing protein, domain 1"/>
    <property type="match status" value="1"/>
</dbReference>
<keyword evidence="3" id="KW-1185">Reference proteome</keyword>
<dbReference type="Pfam" id="PF01273">
    <property type="entry name" value="LBP_BPI_CETP"/>
    <property type="match status" value="1"/>
</dbReference>
<dbReference type="AlphaFoldDB" id="A0A9K3CUV7"/>
<proteinExistence type="predicted"/>
<dbReference type="InterPro" id="IPR017942">
    <property type="entry name" value="Lipid-bd_serum_glycop_N"/>
</dbReference>
<reference evidence="2 3" key="1">
    <citation type="journal article" date="2018" name="PLoS ONE">
        <title>The draft genome of Kipferlia bialata reveals reductive genome evolution in fornicate parasites.</title>
        <authorList>
            <person name="Tanifuji G."/>
            <person name="Takabayashi S."/>
            <person name="Kume K."/>
            <person name="Takagi M."/>
            <person name="Nakayama T."/>
            <person name="Kamikawa R."/>
            <person name="Inagaki Y."/>
            <person name="Hashimoto T."/>
        </authorList>
    </citation>
    <scope>NUCLEOTIDE SEQUENCE [LARGE SCALE GENOMIC DNA]</scope>
    <source>
        <strain evidence="2">NY0173</strain>
    </source>
</reference>
<dbReference type="SUPFAM" id="SSF55394">
    <property type="entry name" value="Bactericidal permeability-increasing protein, BPI"/>
    <property type="match status" value="1"/>
</dbReference>
<feature type="domain" description="Lipid-binding serum glycoprotein N-terminal" evidence="1">
    <location>
        <begin position="1"/>
        <end position="98"/>
    </location>
</feature>
<dbReference type="InterPro" id="IPR017943">
    <property type="entry name" value="Bactericidal_perm-incr_a/b_dom"/>
</dbReference>
<dbReference type="EMBL" id="BDIP01000857">
    <property type="protein sequence ID" value="GIQ82912.1"/>
    <property type="molecule type" value="Genomic_DNA"/>
</dbReference>
<protein>
    <recommendedName>
        <fullName evidence="1">Lipid-binding serum glycoprotein N-terminal domain-containing protein</fullName>
    </recommendedName>
</protein>
<name>A0A9K3CUV7_9EUKA</name>